<sequence length="828" mass="84812">MPPSVRSVSTASHDTGTVTVTKPSGTVAGDRLVAICTRDEGAGTGAWGSNLFTLVNASTISGVGRIQVWQRTAGSSEPASYTYTDSSGNSTGTVHLFALQDVDPTAVVVAAFNNGAAATSVVAPSIPSANYTGVDPLLLCGFYGLINTGARTWTAPSGMTGRGTITPPFQYTSAFAASLGLSGTPATGTRTATMSSPGKPWIACSVVIPSTAAPPQELDPSSIPSAEAWGTPTITPGAASVATTSIASAEAFGTPTVAPGAVPVGASGIPTSEAWGTPALQQTITLAGIGSAEAWGTPTVNVGPTVAPTGIPSAEAWGSPAVIPGVVSVGAAGVESAEAWGTPTVLPLIKPEGIPSAEAWGAPALLPGAVAVYPSGIPSAEAWGAPIVVPGPISAAATGVPSAEAWGTPTLRLHVVPGGIPSAEAWGAPTVLVGSVTIFPSGIPSAEAWGIPALTVTIDPTVMRGILTERTGPRYELVCVARLPASAGPPTFEEVERVPLRTLSWSSALSSAQTLSATCSISSLPEPVLQRLRKPDELATEFWLNRDGRRVFAGPFMTLRPVGGEYVAIDALGIYAYLQYMFLTFDMPFAQVDQHFIAKALVDHWQEHPTIRHGHFGIDTSAVTPSGVLRDRTYVAMEGHQVSRRVQELGAVEGGFDSEIDPTTRRLELWTPQKGVDRSTGSDAIVLDRRNIADPGLAMSAAPGDLASVAIGTSSAAGADTALWSIAINQQLAAAYGAAGVMSSWQDISEQGTLDGHVNAMLAARAGALVAPGPRTRVTADADISAYDVGDTVAFDDFVLGISGAWRIRKRTVDVAESGEETASLEFV</sequence>
<dbReference type="HOGENOM" id="CLU_342214_0_0_11"/>
<accession>F4D1E4</accession>
<dbReference type="Proteomes" id="UP000007809">
    <property type="component" value="Chromosome"/>
</dbReference>
<dbReference type="eggNOG" id="COG4722">
    <property type="taxonomic scope" value="Bacteria"/>
</dbReference>
<feature type="region of interest" description="Disordered" evidence="1">
    <location>
        <begin position="1"/>
        <end position="23"/>
    </location>
</feature>
<dbReference type="STRING" id="675635.Psed_5805"/>
<dbReference type="KEGG" id="pdx:Psed_5805"/>
<gene>
    <name evidence="2" type="ordered locus">Psed_5805</name>
</gene>
<dbReference type="AlphaFoldDB" id="F4D1E4"/>
<protein>
    <submittedName>
        <fullName evidence="2">Uncharacterized protein</fullName>
    </submittedName>
</protein>
<proteinExistence type="predicted"/>
<name>F4D1E4_PSEUX</name>
<reference evidence="2 3" key="1">
    <citation type="journal article" date="2011" name="J. Bacteriol.">
        <title>Genome sequence of the 1,4-dioxane-degrading Pseudonocardia dioxanivorans strain CB1190.</title>
        <authorList>
            <person name="Sales C.M."/>
            <person name="Mahendra S."/>
            <person name="Grostern A."/>
            <person name="Parales R.E."/>
            <person name="Goodwin L.A."/>
            <person name="Woyke T."/>
            <person name="Nolan M."/>
            <person name="Lapidus A."/>
            <person name="Chertkov O."/>
            <person name="Ovchinnikova G."/>
            <person name="Sczyrba A."/>
            <person name="Alvarez-Cohen L."/>
        </authorList>
    </citation>
    <scope>NUCLEOTIDE SEQUENCE [LARGE SCALE GENOMIC DNA]</scope>
    <source>
        <strain evidence="3">ATCC 55486 / DSM 44775 / JCM 13855 / CB1190</strain>
    </source>
</reference>
<dbReference type="OrthoDB" id="3544520at2"/>
<evidence type="ECO:0000313" key="3">
    <source>
        <dbReference type="Proteomes" id="UP000007809"/>
    </source>
</evidence>
<dbReference type="RefSeq" id="WP_013677831.1">
    <property type="nucleotide sequence ID" value="NC_015312.1"/>
</dbReference>
<evidence type="ECO:0000256" key="1">
    <source>
        <dbReference type="SAM" id="MobiDB-lite"/>
    </source>
</evidence>
<evidence type="ECO:0000313" key="2">
    <source>
        <dbReference type="EMBL" id="AEA27932.1"/>
    </source>
</evidence>
<organism evidence="2 3">
    <name type="scientific">Pseudonocardia dioxanivorans (strain ATCC 55486 / DSM 44775 / JCM 13855 / CB1190)</name>
    <dbReference type="NCBI Taxonomy" id="675635"/>
    <lineage>
        <taxon>Bacteria</taxon>
        <taxon>Bacillati</taxon>
        <taxon>Actinomycetota</taxon>
        <taxon>Actinomycetes</taxon>
        <taxon>Pseudonocardiales</taxon>
        <taxon>Pseudonocardiaceae</taxon>
        <taxon>Pseudonocardia</taxon>
    </lineage>
</organism>
<keyword evidence="3" id="KW-1185">Reference proteome</keyword>
<dbReference type="EMBL" id="CP002593">
    <property type="protein sequence ID" value="AEA27932.1"/>
    <property type="molecule type" value="Genomic_DNA"/>
</dbReference>